<dbReference type="Pfam" id="PF16197">
    <property type="entry name" value="KAsynt_C_assoc"/>
    <property type="match status" value="1"/>
</dbReference>
<keyword evidence="2" id="KW-0597">Phosphoprotein</keyword>
<dbReference type="InterPro" id="IPR014043">
    <property type="entry name" value="Acyl_transferase_dom"/>
</dbReference>
<dbReference type="SUPFAM" id="SSF53335">
    <property type="entry name" value="S-adenosyl-L-methionine-dependent methyltransferases"/>
    <property type="match status" value="1"/>
</dbReference>
<keyword evidence="1" id="KW-0596">Phosphopantetheine</keyword>
<dbReference type="PANTHER" id="PTHR43775:SF28">
    <property type="entry name" value="SYNTHASE, PUTATIVE-RELATED"/>
    <property type="match status" value="1"/>
</dbReference>
<accession>A0A1C1X7A2</accession>
<dbReference type="PROSITE" id="PS52004">
    <property type="entry name" value="KS3_2"/>
    <property type="match status" value="1"/>
</dbReference>
<evidence type="ECO:0000256" key="7">
    <source>
        <dbReference type="ARBA" id="ARBA00023315"/>
    </source>
</evidence>
<dbReference type="SUPFAM" id="SSF50129">
    <property type="entry name" value="GroES-like"/>
    <property type="match status" value="1"/>
</dbReference>
<proteinExistence type="predicted"/>
<feature type="active site" description="Proton donor; for dehydratase activity" evidence="8">
    <location>
        <position position="1169"/>
    </location>
</feature>
<keyword evidence="5" id="KW-0560">Oxidoreductase</keyword>
<dbReference type="GO" id="GO:0044550">
    <property type="term" value="P:secondary metabolite biosynthetic process"/>
    <property type="evidence" value="ECO:0007669"/>
    <property type="project" value="UniProtKB-ARBA"/>
</dbReference>
<dbReference type="SMART" id="SM00829">
    <property type="entry name" value="PKS_ER"/>
    <property type="match status" value="1"/>
</dbReference>
<dbReference type="Gene3D" id="3.10.129.110">
    <property type="entry name" value="Polyketide synthase dehydratase"/>
    <property type="match status" value="1"/>
</dbReference>
<dbReference type="Pfam" id="PF08659">
    <property type="entry name" value="KR"/>
    <property type="match status" value="1"/>
</dbReference>
<evidence type="ECO:0000256" key="2">
    <source>
        <dbReference type="ARBA" id="ARBA00022553"/>
    </source>
</evidence>
<dbReference type="GO" id="GO:0004312">
    <property type="term" value="F:fatty acid synthase activity"/>
    <property type="evidence" value="ECO:0007669"/>
    <property type="project" value="TreeGrafter"/>
</dbReference>
<keyword evidence="6" id="KW-0511">Multifunctional enzyme</keyword>
<dbReference type="InterPro" id="IPR013154">
    <property type="entry name" value="ADH-like_N"/>
</dbReference>
<feature type="domain" description="PKS/mFAS DH" evidence="12">
    <location>
        <begin position="957"/>
        <end position="1259"/>
    </location>
</feature>
<dbReference type="Gene3D" id="3.30.70.3290">
    <property type="match status" value="1"/>
</dbReference>
<feature type="region of interest" description="Disordered" evidence="9">
    <location>
        <begin position="1643"/>
        <end position="1682"/>
    </location>
</feature>
<dbReference type="InterPro" id="IPR036736">
    <property type="entry name" value="ACP-like_sf"/>
</dbReference>
<dbReference type="Gene3D" id="3.40.50.150">
    <property type="entry name" value="Vaccinia Virus protein VP39"/>
    <property type="match status" value="1"/>
</dbReference>
<dbReference type="GO" id="GO:0006633">
    <property type="term" value="P:fatty acid biosynthetic process"/>
    <property type="evidence" value="ECO:0007669"/>
    <property type="project" value="TreeGrafter"/>
</dbReference>
<dbReference type="Gene3D" id="3.40.47.10">
    <property type="match status" value="1"/>
</dbReference>
<feature type="region of interest" description="C-terminal hotdog fold" evidence="8">
    <location>
        <begin position="1103"/>
        <end position="1259"/>
    </location>
</feature>
<dbReference type="InterPro" id="IPR020843">
    <property type="entry name" value="ER"/>
</dbReference>
<dbReference type="SMART" id="SM00822">
    <property type="entry name" value="PKS_KR"/>
    <property type="match status" value="1"/>
</dbReference>
<feature type="region of interest" description="Disordered" evidence="9">
    <location>
        <begin position="1"/>
        <end position="24"/>
    </location>
</feature>
<keyword evidence="7" id="KW-0012">Acyltransferase</keyword>
<evidence type="ECO:0000256" key="4">
    <source>
        <dbReference type="ARBA" id="ARBA00022857"/>
    </source>
</evidence>
<dbReference type="InterPro" id="IPR032821">
    <property type="entry name" value="PKS_assoc"/>
</dbReference>
<evidence type="ECO:0000313" key="14">
    <source>
        <dbReference type="EMBL" id="POS73579.1"/>
    </source>
</evidence>
<keyword evidence="3" id="KW-0808">Transferase</keyword>
<dbReference type="Proteomes" id="UP000094444">
    <property type="component" value="Unassembled WGS sequence"/>
</dbReference>
<dbReference type="InterPro" id="IPR049552">
    <property type="entry name" value="PKS_DH_N"/>
</dbReference>
<feature type="domain" description="Carrier" evidence="10">
    <location>
        <begin position="2540"/>
        <end position="2616"/>
    </location>
</feature>
<dbReference type="InterPro" id="IPR016036">
    <property type="entry name" value="Malonyl_transacylase_ACP-bd"/>
</dbReference>
<dbReference type="SMART" id="SM00825">
    <property type="entry name" value="PKS_KS"/>
    <property type="match status" value="1"/>
</dbReference>
<evidence type="ECO:0000256" key="1">
    <source>
        <dbReference type="ARBA" id="ARBA00022450"/>
    </source>
</evidence>
<evidence type="ECO:0000313" key="15">
    <source>
        <dbReference type="Proteomes" id="UP000094444"/>
    </source>
</evidence>
<dbReference type="Pfam" id="PF21089">
    <property type="entry name" value="PKS_DH_N"/>
    <property type="match status" value="1"/>
</dbReference>
<dbReference type="InterPro" id="IPR013217">
    <property type="entry name" value="Methyltransf_12"/>
</dbReference>
<dbReference type="GO" id="GO:0031177">
    <property type="term" value="F:phosphopantetheine binding"/>
    <property type="evidence" value="ECO:0007669"/>
    <property type="project" value="InterPro"/>
</dbReference>
<dbReference type="InterPro" id="IPR049551">
    <property type="entry name" value="PKS_DH_C"/>
</dbReference>
<dbReference type="Gene3D" id="3.90.180.10">
    <property type="entry name" value="Medium-chain alcohol dehydrogenases, catalytic domain"/>
    <property type="match status" value="1"/>
</dbReference>
<dbReference type="STRING" id="158607.A0A1C1X7A2"/>
<dbReference type="InterPro" id="IPR014030">
    <property type="entry name" value="Ketoacyl_synth_N"/>
</dbReference>
<dbReference type="InterPro" id="IPR013968">
    <property type="entry name" value="PKS_KR"/>
</dbReference>
<dbReference type="InterPro" id="IPR001227">
    <property type="entry name" value="Ac_transferase_dom_sf"/>
</dbReference>
<dbReference type="Gene3D" id="1.10.1200.10">
    <property type="entry name" value="ACP-like"/>
    <property type="match status" value="1"/>
</dbReference>
<sequence>MRSHTSETGGGDGTSHAIPPTDPKTASPIAICGMALRLPGGLESPQQFWDFLVNKGDARGRVPESRYNISAYYSRSGRPGTIGTEHGYFLSDDVQLGALDAGRFSISRAELECADPQQRRMLEVVQECLDDAGEVGFRGAQVGCYMGSYGEDWLEMQNRDPQQSGIYRLDGYGDFMLSNRISYEMDLRGPSMTVRTACSSALVGLHEACLAIQQGHCKSAVVGGANLIMAPGAMASMTEKGVLSPDGSCKTFSADANGYARGEAVTAIYIKPLDAAMRDGNPIRAVIRSCMSNNDGKTPGISCPSTDSQVAMIRDTYSEAGITDFSQTAFVECHGTGTAVGDPIEANAVARVFGDSGVFIGSVKPNLGHSEGASGITSVIKAVLALENRTIPPNIKFSSPNPAIPFRERRLAVPLEPTPWPESKSERVSVNSFGIGGSNAHVVLDSARSFNLPAPIATARAAAAKADPRLAAGPHLLLMSAASAASLKQVSLNLQAWLTDEKHGPFGEQKQLLLQDVAYTLAHRREHLSHRAFVVSRRDQPVVASSPGKKANTARPPNIVMVFSGQGAQWARMGRELLLRSDLCFQSSIEALDRCLQDAQLRSSDVCHGDAAGTASKPGDPWSLKEELLKPARTSRVQEAEFSQPLCTAVQIALVDLFASVGVEPVAVVGHSSGEIAAAYATGALTAREAIITAWQRGQAAKSQTRPGAMAAVSLGWDQVKTFLPTSDPPGVVVACENSPRSVTLSGDAVDVEAAVSKIKQAHPDVTARLLKVDKAYHSYHMREVGHEYCSSMEKVLGAGKRPLRPFFSTVTARLEEGVLDAAYWRKNLESPVLFKSAVSLVLENIDNVAFLEIGPHSTLAGPLRQTTIAWQDTTVNTTTSPPYISALTRSEDSAESFLTAMGKLFELGVPIDLGALMPTGSCLPDLPRYQWDHSGGDHWRESRMSHEWRCREHAAHPLLGARQLESTSLEPSWRNMLHVDKVPWLRDHRIEGLLIFPCAGYVAMAGEAISQAAARTAGFSLRNVVISSALVINEGVPVELVTTLRPYRLTDSLDSQWWEFSISSHNGHVWTKHITGQVSGCDVDVDVDVNDDNTTAVGSVPLPRAVEVEKYYSILDRAGLQFGPHFRRLADIRTGTTQQVATARVAINTTDASLDDGDDYHLHPTAVDACIQTLFLAALKGRMDAKHCRAVPTKIKKLSMRRPIDCVEDSKMTVSASATVTAGSGDIVGLAQQCVVNGRVALHIEGMTISPLEEAEDAGSGGGLDFVGSDGLRTTARTLWGPHVDFLDAAKLIRPSIPRHLYAPTLDELTLLAQIYAQRRMAESCGSRGGLPHMVKYRLWVDTQVQQHMQPSGLDSCTAALQVLGDAALADKMTDIVNRLSDTPVAACATAVQKVALNMSGLYVGDTEALEILLADDTLTQVYIATDACDRSEFVRHLAHSKPNLRILEIGAGTGASTMSMLKHLVLPGADGLDGPGGHPLYSKYTFTDISSAFFVSAKERFKGRPNIEYRTLDISKDPAGQGFGAADRYDLVIATNVLHATPRLGETLRNVQCLLAPGGRLLLHEIYSRSTWPNFVFGTLPGWWLGEGDGRPQQPCVDPARWEEELTRSGFSGLDALVFDADEPYQLNAIMVAKPRLQLAGEEGSNKGNKSVTLLCDDDDDDDQERNSKNNSNGKPDDSFASDFLVQQLELRGYNVTRRRLSDELPTGPLDDMISLLDLGPRGPFFKDISEVRFVAFQRLLEKLASSSSSSSSSAGDGRRPCMLWVTRPCQVRCRDPGYAQVIGAARTIRTEMLLDLATCEVDDVVGGCAPSSSPSPSPSLGRVIDVFTRFRERGSEVQDDGSLDPDYEFAIVDGTVMVGRAYPFSLADDQVLLSAAEGAGAAGLSLGMKRPGRLATMGWYPRVARELQGDEVEVEVHAIGLNFKDVLCALGVVPFPKGGLGSESSGVVRRVGPEVKDLCIGDRVFLMADGSFATHVIGIERMCERIPATMPFEEAVTMPAVFTTTVAALLNIGRLEKGQTVLIHSACGGVGLAAIQLARMVQAEIYATVGSEDKIKYLTDTVGLPRNRIFNSRDSSFVQGLMRETNGRGVDLALNSLSGELLHATWHSVAEFGRMVEIGKRDILGGGKLDMDVFLTNRGYTCFCLDHLAQNRPAAFKELLRWVRKHLEEGTIQPIPCAKVFDASSLQEALRHMQKGQHIGKIVISMRDAEGAVKINTAPIKPAPKLQLDSSASYMLVGGLGGLGRAVSRHLVDHGARRLVFLSRSAGSRPEDADLSRELESMGCEVILVRGSVTNAADVTRAVQQAPNLRGVMQCSMVLSDQAFPRMSLDEWNTAVAPKVMGTWNLHNATVSAGADLDFFLLFSSMSGLTGQAGQANYAGANTFLDAFVQFRNGLGLAASAIDIGAVQDVGYVSQDPALLKRMMLASAHGITEPELLEALTAAMLSGPRPQCGKASLGTPAKETAFEDRNTFVLGLGTKIPLSSPDSRAFWRRDRRMAVYHNSSRAAVSDGASNSDGLKAFLARARSDAALLQAPDTAAFLAREVGRKLFSFLLRPEEELNTSVPLSQLGMDSLVGVEMRSWWRQAFGFDITVLELLGAGNLSALGSHAAEGLYKLLHGKN</sequence>
<dbReference type="Pfam" id="PF00698">
    <property type="entry name" value="Acyl_transf_1"/>
    <property type="match status" value="1"/>
</dbReference>
<dbReference type="Gene3D" id="3.40.50.720">
    <property type="entry name" value="NAD(P)-binding Rossmann-like Domain"/>
    <property type="match status" value="1"/>
</dbReference>
<dbReference type="CDD" id="cd02440">
    <property type="entry name" value="AdoMet_MTases"/>
    <property type="match status" value="1"/>
</dbReference>
<dbReference type="SUPFAM" id="SSF51735">
    <property type="entry name" value="NAD(P)-binding Rossmann-fold domains"/>
    <property type="match status" value="2"/>
</dbReference>
<dbReference type="InterPro" id="IPR036291">
    <property type="entry name" value="NAD(P)-bd_dom_sf"/>
</dbReference>
<dbReference type="InterPro" id="IPR011032">
    <property type="entry name" value="GroES-like_sf"/>
</dbReference>
<organism evidence="14 15">
    <name type="scientific">Diaporthe helianthi</name>
    <dbReference type="NCBI Taxonomy" id="158607"/>
    <lineage>
        <taxon>Eukaryota</taxon>
        <taxon>Fungi</taxon>
        <taxon>Dikarya</taxon>
        <taxon>Ascomycota</taxon>
        <taxon>Pezizomycotina</taxon>
        <taxon>Sordariomycetes</taxon>
        <taxon>Sordariomycetidae</taxon>
        <taxon>Diaporthales</taxon>
        <taxon>Diaporthaceae</taxon>
        <taxon>Diaporthe</taxon>
    </lineage>
</organism>
<evidence type="ECO:0000259" key="11">
    <source>
        <dbReference type="PROSITE" id="PS52004"/>
    </source>
</evidence>
<dbReference type="SUPFAM" id="SSF52151">
    <property type="entry name" value="FabD/lysophospholipase-like"/>
    <property type="match status" value="1"/>
</dbReference>
<evidence type="ECO:0000256" key="6">
    <source>
        <dbReference type="ARBA" id="ARBA00023268"/>
    </source>
</evidence>
<dbReference type="CDD" id="cd00833">
    <property type="entry name" value="PKS"/>
    <property type="match status" value="1"/>
</dbReference>
<dbReference type="SUPFAM" id="SSF55048">
    <property type="entry name" value="Probable ACP-binding domain of malonyl-CoA ACP transacylase"/>
    <property type="match status" value="1"/>
</dbReference>
<dbReference type="Pfam" id="PF13602">
    <property type="entry name" value="ADH_zinc_N_2"/>
    <property type="match status" value="1"/>
</dbReference>
<feature type="region of interest" description="N-terminal hotdog fold" evidence="8">
    <location>
        <begin position="957"/>
        <end position="1086"/>
    </location>
</feature>
<evidence type="ECO:0000256" key="8">
    <source>
        <dbReference type="PROSITE-ProRule" id="PRU01363"/>
    </source>
</evidence>
<dbReference type="OrthoDB" id="329835at2759"/>
<dbReference type="InterPro" id="IPR029063">
    <property type="entry name" value="SAM-dependent_MTases_sf"/>
</dbReference>
<evidence type="ECO:0000256" key="3">
    <source>
        <dbReference type="ARBA" id="ARBA00022679"/>
    </source>
</evidence>
<feature type="active site" description="Proton acceptor; for dehydratase activity" evidence="8">
    <location>
        <position position="989"/>
    </location>
</feature>
<reference evidence="14 15" key="2">
    <citation type="submission" date="2017-09" db="EMBL/GenBank/DDBJ databases">
        <title>Polyketide synthases of a Diaporthe helianthi virulent isolate.</title>
        <authorList>
            <person name="Baroncelli R."/>
        </authorList>
    </citation>
    <scope>NUCLEOTIDE SEQUENCE [LARGE SCALE GENOMIC DNA]</scope>
    <source>
        <strain evidence="14 15">7/96</strain>
    </source>
</reference>
<dbReference type="InterPro" id="IPR050091">
    <property type="entry name" value="PKS_NRPS_Biosynth_Enz"/>
</dbReference>
<dbReference type="InterPro" id="IPR057326">
    <property type="entry name" value="KR_dom"/>
</dbReference>
<dbReference type="Pfam" id="PF08242">
    <property type="entry name" value="Methyltransf_12"/>
    <property type="match status" value="1"/>
</dbReference>
<dbReference type="Pfam" id="PF08240">
    <property type="entry name" value="ADH_N"/>
    <property type="match status" value="1"/>
</dbReference>
<dbReference type="SUPFAM" id="SSF53901">
    <property type="entry name" value="Thiolase-like"/>
    <property type="match status" value="1"/>
</dbReference>
<dbReference type="SMART" id="SM00826">
    <property type="entry name" value="PKS_DH"/>
    <property type="match status" value="1"/>
</dbReference>
<dbReference type="InterPro" id="IPR014031">
    <property type="entry name" value="Ketoacyl_synth_C"/>
</dbReference>
<dbReference type="PROSITE" id="PS52019">
    <property type="entry name" value="PKS_MFAS_DH"/>
    <property type="match status" value="1"/>
</dbReference>
<protein>
    <submittedName>
        <fullName evidence="13">Polyketide synthase 30</fullName>
    </submittedName>
</protein>
<dbReference type="EMBL" id="KR153156">
    <property type="protein sequence ID" value="ALP31870.1"/>
    <property type="molecule type" value="Genomic_DNA"/>
</dbReference>
<name>A0A1C1X7A2_DIAHE</name>
<dbReference type="Pfam" id="PF14765">
    <property type="entry name" value="PS-DH"/>
    <property type="match status" value="1"/>
</dbReference>
<dbReference type="InterPro" id="IPR042104">
    <property type="entry name" value="PKS_dehydratase_sf"/>
</dbReference>
<evidence type="ECO:0000256" key="5">
    <source>
        <dbReference type="ARBA" id="ARBA00023002"/>
    </source>
</evidence>
<evidence type="ECO:0000313" key="13">
    <source>
        <dbReference type="EMBL" id="ALP31870.1"/>
    </source>
</evidence>
<keyword evidence="15" id="KW-1185">Reference proteome</keyword>
<dbReference type="Pfam" id="PF00109">
    <property type="entry name" value="ketoacyl-synt"/>
    <property type="match status" value="1"/>
</dbReference>
<reference evidence="13" key="1">
    <citation type="submission" date="2015-04" db="EMBL/GenBank/DDBJ databases">
        <title>Dhpks1, a gene encoding a polyketide synthase of the phytopathogenic fungus Diaporthe helianthi is required to trigger sunflower stem canker toxin-mediated disease.</title>
        <authorList>
            <person name="Maimone Mancarello A.B."/>
            <person name="Pane C."/>
            <person name="Ruocco M."/>
            <person name="Cacciola S.O."/>
            <person name="Firrao G."/>
            <person name="Magnano Di San Lio G."/>
            <person name="Baroncelli R."/>
            <person name="Vannacci G."/>
            <person name="Vergara M."/>
            <person name="Scala F."/>
        </authorList>
    </citation>
    <scope>NUCLEOTIDE SEQUENCE</scope>
    <source>
        <strain evidence="13">7/96</strain>
    </source>
</reference>
<dbReference type="InterPro" id="IPR020806">
    <property type="entry name" value="PKS_PP-bd"/>
</dbReference>
<dbReference type="PROSITE" id="PS50075">
    <property type="entry name" value="CARRIER"/>
    <property type="match status" value="1"/>
</dbReference>
<keyword evidence="4" id="KW-0521">NADP</keyword>
<evidence type="ECO:0000259" key="10">
    <source>
        <dbReference type="PROSITE" id="PS50075"/>
    </source>
</evidence>
<dbReference type="EMBL" id="MAVT02000771">
    <property type="protein sequence ID" value="POS73579.1"/>
    <property type="molecule type" value="Genomic_DNA"/>
</dbReference>
<dbReference type="InterPro" id="IPR016039">
    <property type="entry name" value="Thiolase-like"/>
</dbReference>
<dbReference type="InterPro" id="IPR049900">
    <property type="entry name" value="PKS_mFAS_DH"/>
</dbReference>
<dbReference type="SUPFAM" id="SSF47336">
    <property type="entry name" value="ACP-like"/>
    <property type="match status" value="1"/>
</dbReference>
<dbReference type="GO" id="GO:0016491">
    <property type="term" value="F:oxidoreductase activity"/>
    <property type="evidence" value="ECO:0007669"/>
    <property type="project" value="UniProtKB-KW"/>
</dbReference>
<feature type="domain" description="Ketosynthase family 3 (KS3)" evidence="11">
    <location>
        <begin position="26"/>
        <end position="446"/>
    </location>
</feature>
<dbReference type="PANTHER" id="PTHR43775">
    <property type="entry name" value="FATTY ACID SYNTHASE"/>
    <property type="match status" value="1"/>
</dbReference>
<evidence type="ECO:0000259" key="12">
    <source>
        <dbReference type="PROSITE" id="PS52019"/>
    </source>
</evidence>
<dbReference type="Gene3D" id="3.40.366.10">
    <property type="entry name" value="Malonyl-Coenzyme A Acyl Carrier Protein, domain 2"/>
    <property type="match status" value="1"/>
</dbReference>
<dbReference type="Pfam" id="PF00550">
    <property type="entry name" value="PP-binding"/>
    <property type="match status" value="1"/>
</dbReference>
<dbReference type="CDD" id="cd05195">
    <property type="entry name" value="enoyl_red"/>
    <property type="match status" value="1"/>
</dbReference>
<dbReference type="InterPro" id="IPR016035">
    <property type="entry name" value="Acyl_Trfase/lysoPLipase"/>
</dbReference>
<dbReference type="InterPro" id="IPR009081">
    <property type="entry name" value="PP-bd_ACP"/>
</dbReference>
<dbReference type="InterPro" id="IPR020841">
    <property type="entry name" value="PKS_Beta-ketoAc_synthase_dom"/>
</dbReference>
<dbReference type="Pfam" id="PF02801">
    <property type="entry name" value="Ketoacyl-synt_C"/>
    <property type="match status" value="1"/>
</dbReference>
<evidence type="ECO:0000256" key="9">
    <source>
        <dbReference type="SAM" id="MobiDB-lite"/>
    </source>
</evidence>
<gene>
    <name evidence="13" type="primary">PKS30</name>
    <name evidence="14" type="ORF">DHEL01_v208016</name>
</gene>
<dbReference type="InterPro" id="IPR020807">
    <property type="entry name" value="PKS_DH"/>
</dbReference>
<dbReference type="SMART" id="SM00827">
    <property type="entry name" value="PKS_AT"/>
    <property type="match status" value="1"/>
</dbReference>
<dbReference type="SMART" id="SM00823">
    <property type="entry name" value="PKS_PP"/>
    <property type="match status" value="1"/>
</dbReference>